<feature type="transmembrane region" description="Helical" evidence="1">
    <location>
        <begin position="20"/>
        <end position="39"/>
    </location>
</feature>
<keyword evidence="1" id="KW-1133">Transmembrane helix</keyword>
<evidence type="ECO:0000313" key="2">
    <source>
        <dbReference type="EMBL" id="APF40970.1"/>
    </source>
</evidence>
<reference evidence="2 3" key="1">
    <citation type="submission" date="2016-11" db="EMBL/GenBank/DDBJ databases">
        <title>Genome sequencing of Zhihengliuella aestuarii B18 antagonistic to Plasmodiophora brassicae.</title>
        <authorList>
            <person name="Luo Y."/>
        </authorList>
    </citation>
    <scope>NUCLEOTIDE SEQUENCE [LARGE SCALE GENOMIC DNA]</scope>
    <source>
        <strain evidence="2 3">B18</strain>
    </source>
</reference>
<keyword evidence="1" id="KW-0812">Transmembrane</keyword>
<dbReference type="EMBL" id="CP018135">
    <property type="protein sequence ID" value="APF40970.1"/>
    <property type="molecule type" value="Genomic_DNA"/>
</dbReference>
<evidence type="ECO:0000256" key="1">
    <source>
        <dbReference type="SAM" id="Phobius"/>
    </source>
</evidence>
<evidence type="ECO:0000313" key="3">
    <source>
        <dbReference type="Proteomes" id="UP000183530"/>
    </source>
</evidence>
<name>A0A1L2ZP74_9MICC</name>
<dbReference type="RefSeq" id="WP_071894446.1">
    <property type="nucleotide sequence ID" value="NZ_CP018135.1"/>
</dbReference>
<dbReference type="AlphaFoldDB" id="A0A1L2ZP74"/>
<dbReference type="Proteomes" id="UP000183530">
    <property type="component" value="Chromosome"/>
</dbReference>
<accession>A0A1L2ZP74</accession>
<dbReference type="PROSITE" id="PS51318">
    <property type="entry name" value="TAT"/>
    <property type="match status" value="1"/>
</dbReference>
<keyword evidence="1" id="KW-0472">Membrane</keyword>
<gene>
    <name evidence="2" type="ORF">BHE16_08080</name>
</gene>
<protein>
    <submittedName>
        <fullName evidence="2">Uncharacterized protein</fullName>
    </submittedName>
</protein>
<dbReference type="KEGG" id="nae:BHE16_08080"/>
<keyword evidence="3" id="KW-1185">Reference proteome</keyword>
<organism evidence="2 3">
    <name type="scientific">Neomicrococcus aestuarii</name>
    <dbReference type="NCBI Taxonomy" id="556325"/>
    <lineage>
        <taxon>Bacteria</taxon>
        <taxon>Bacillati</taxon>
        <taxon>Actinomycetota</taxon>
        <taxon>Actinomycetes</taxon>
        <taxon>Micrococcales</taxon>
        <taxon>Micrococcaceae</taxon>
        <taxon>Neomicrococcus</taxon>
    </lineage>
</organism>
<sequence length="232" mass="23409">MSHHDSAEISRNSKPSRRRVVSAAAWSAPVIAAAGVAPFSAASTPAGLTVGWTSQYSENLLQTDIDARALSLGIAANVRLLNSTWPQTFTFTNTTTSDYTGQLSATFQLDPSSGINVDLLGTSDITVKAVAGTGGDTGTYTVSAPTATGAGGTGVTVDLGEQTIAANGGTLTFAITFGYTGTAVLSLALLATYVAKISAIATAPTVVTSGANAEIRHYLAADAILPAVLTAP</sequence>
<proteinExistence type="predicted"/>
<dbReference type="InterPro" id="IPR006311">
    <property type="entry name" value="TAT_signal"/>
</dbReference>